<dbReference type="Proteomes" id="UP000292447">
    <property type="component" value="Chromosome III"/>
</dbReference>
<reference evidence="3" key="1">
    <citation type="submission" date="2019-03" db="EMBL/GenBank/DDBJ databases">
        <title>Snf2 controls pulcherriminic acid biosynthesis and connects pigmentation and antifungal activity of the yeast Metschnikowia pulcherrima.</title>
        <authorList>
            <person name="Gore-Lloyd D."/>
            <person name="Sumann I."/>
            <person name="Brachmann A.O."/>
            <person name="Schneeberger K."/>
            <person name="Ortiz-Merino R.A."/>
            <person name="Moreno-Beltran M."/>
            <person name="Schlaefli M."/>
            <person name="Kirner P."/>
            <person name="Santos Kron A."/>
            <person name="Wolfe K.H."/>
            <person name="Piel J."/>
            <person name="Ahrens C.H."/>
            <person name="Henk D."/>
            <person name="Freimoser F.M."/>
        </authorList>
    </citation>
    <scope>NUCLEOTIDE SEQUENCE [LARGE SCALE GENOMIC DNA]</scope>
    <source>
        <strain evidence="3">APC 1.2</strain>
    </source>
</reference>
<keyword evidence="1" id="KW-0812">Transmembrane</keyword>
<accession>A0A4P6XLG3</accession>
<evidence type="ECO:0000313" key="3">
    <source>
        <dbReference type="Proteomes" id="UP000292447"/>
    </source>
</evidence>
<feature type="transmembrane region" description="Helical" evidence="1">
    <location>
        <begin position="88"/>
        <end position="107"/>
    </location>
</feature>
<dbReference type="AlphaFoldDB" id="A0A4P6XLG3"/>
<gene>
    <name evidence="2" type="ORF">METSCH_C01870</name>
</gene>
<dbReference type="EMBL" id="CP034458">
    <property type="protein sequence ID" value="QBM88222.1"/>
    <property type="molecule type" value="Genomic_DNA"/>
</dbReference>
<evidence type="ECO:0000313" key="2">
    <source>
        <dbReference type="EMBL" id="QBM88222.1"/>
    </source>
</evidence>
<feature type="transmembrane region" description="Helical" evidence="1">
    <location>
        <begin position="7"/>
        <end position="25"/>
    </location>
</feature>
<sequence length="211" mass="23941">MKSFRQTGYVGWYVYIVCCMRGMIWPNSSNWMTNSLQLPMKFSKMLTVTSEFYKRTWTNYYIWSSCSRPLYVYPKNHISQKMNPSIQIVLQFLLYAFSVQCLGNLYVSINGSPKRYDIAFGSTNAYLYDSDGSIQSLKNGGYLVFLGNGKLALSTRPGYGFEMVLSTDCNKGYKVSYKGASLFYLCENRDISILNACPGAQEASIIFDGSV</sequence>
<keyword evidence="1" id="KW-0472">Membrane</keyword>
<proteinExistence type="predicted"/>
<keyword evidence="1" id="KW-1133">Transmembrane helix</keyword>
<organism evidence="2 3">
    <name type="scientific">Metschnikowia aff. pulcherrima</name>
    <dbReference type="NCBI Taxonomy" id="2163413"/>
    <lineage>
        <taxon>Eukaryota</taxon>
        <taxon>Fungi</taxon>
        <taxon>Dikarya</taxon>
        <taxon>Ascomycota</taxon>
        <taxon>Saccharomycotina</taxon>
        <taxon>Pichiomycetes</taxon>
        <taxon>Metschnikowiaceae</taxon>
        <taxon>Metschnikowia</taxon>
    </lineage>
</organism>
<protein>
    <submittedName>
        <fullName evidence="2">Uncharacterized protein</fullName>
    </submittedName>
</protein>
<name>A0A4P6XLG3_9ASCO</name>
<keyword evidence="3" id="KW-1185">Reference proteome</keyword>
<evidence type="ECO:0000256" key="1">
    <source>
        <dbReference type="SAM" id="Phobius"/>
    </source>
</evidence>